<proteinExistence type="predicted"/>
<name>A0ABN7B8W4_9HEMI</name>
<dbReference type="Proteomes" id="UP001307889">
    <property type="component" value="Chromosome 12"/>
</dbReference>
<keyword evidence="2" id="KW-1185">Reference proteome</keyword>
<evidence type="ECO:0000313" key="2">
    <source>
        <dbReference type="Proteomes" id="UP001307889"/>
    </source>
</evidence>
<sequence length="117" mass="13279">MAFTRGIIGCKALDATKNQFKKSVLANSRRLASEGGNKNCDPGICSKEQTLMKQMLDRKEMEYLQPSRAKFQVAQFQVSRPHVDNQVNPEIEEICLAKKKCDEMKNVKKKDKDGKES</sequence>
<protein>
    <submittedName>
        <fullName evidence="1">Uncharacterized protein</fullName>
    </submittedName>
</protein>
<reference evidence="1 2" key="1">
    <citation type="submission" date="2023-09" db="EMBL/GenBank/DDBJ databases">
        <title>Nesidiocoris tenuis whole genome shotgun sequence.</title>
        <authorList>
            <person name="Shibata T."/>
            <person name="Shimoda M."/>
            <person name="Kobayashi T."/>
            <person name="Uehara T."/>
        </authorList>
    </citation>
    <scope>NUCLEOTIDE SEQUENCE [LARGE SCALE GENOMIC DNA]</scope>
    <source>
        <strain evidence="1 2">Japan</strain>
    </source>
</reference>
<evidence type="ECO:0000313" key="1">
    <source>
        <dbReference type="EMBL" id="BET00811.1"/>
    </source>
</evidence>
<dbReference type="EMBL" id="AP028920">
    <property type="protein sequence ID" value="BET00811.1"/>
    <property type="molecule type" value="Genomic_DNA"/>
</dbReference>
<accession>A0ABN7B8W4</accession>
<organism evidence="1 2">
    <name type="scientific">Nesidiocoris tenuis</name>
    <dbReference type="NCBI Taxonomy" id="355587"/>
    <lineage>
        <taxon>Eukaryota</taxon>
        <taxon>Metazoa</taxon>
        <taxon>Ecdysozoa</taxon>
        <taxon>Arthropoda</taxon>
        <taxon>Hexapoda</taxon>
        <taxon>Insecta</taxon>
        <taxon>Pterygota</taxon>
        <taxon>Neoptera</taxon>
        <taxon>Paraneoptera</taxon>
        <taxon>Hemiptera</taxon>
        <taxon>Heteroptera</taxon>
        <taxon>Panheteroptera</taxon>
        <taxon>Cimicomorpha</taxon>
        <taxon>Miridae</taxon>
        <taxon>Dicyphina</taxon>
        <taxon>Nesidiocoris</taxon>
    </lineage>
</organism>
<gene>
    <name evidence="1" type="ORF">NTJ_13628</name>
</gene>